<evidence type="ECO:0000313" key="1">
    <source>
        <dbReference type="EMBL" id="QJA45197.1"/>
    </source>
</evidence>
<proteinExistence type="predicted"/>
<dbReference type="EMBL" id="MT145191">
    <property type="protein sequence ID" value="QJI04841.1"/>
    <property type="molecule type" value="Genomic_DNA"/>
</dbReference>
<organism evidence="1">
    <name type="scientific">viral metagenome</name>
    <dbReference type="NCBI Taxonomy" id="1070528"/>
    <lineage>
        <taxon>unclassified sequences</taxon>
        <taxon>metagenomes</taxon>
        <taxon>organismal metagenomes</taxon>
    </lineage>
</organism>
<evidence type="ECO:0000313" key="2">
    <source>
        <dbReference type="EMBL" id="QJA67776.1"/>
    </source>
</evidence>
<name>A0A6H1ZCT4_9ZZZZ</name>
<sequence length="77" mass="8593">MGEKQRKFGSDRLRLAEAYSVAELIEMAEDIRSDPANTDPGYGKGGLHLYTPSARRKLDNLSWAIRNRQALDAEAIS</sequence>
<accession>A0A6H1ZCT4</accession>
<evidence type="ECO:0000313" key="3">
    <source>
        <dbReference type="EMBL" id="QJI04841.1"/>
    </source>
</evidence>
<dbReference type="AlphaFoldDB" id="A0A6H1ZCT4"/>
<reference evidence="1" key="1">
    <citation type="submission" date="2020-03" db="EMBL/GenBank/DDBJ databases">
        <title>The deep terrestrial virosphere.</title>
        <authorList>
            <person name="Holmfeldt K."/>
            <person name="Nilsson E."/>
            <person name="Simone D."/>
            <person name="Lopez-Fernandez M."/>
            <person name="Wu X."/>
            <person name="de Brujin I."/>
            <person name="Lundin D."/>
            <person name="Andersson A."/>
            <person name="Bertilsson S."/>
            <person name="Dopson M."/>
        </authorList>
    </citation>
    <scope>NUCLEOTIDE SEQUENCE</scope>
    <source>
        <strain evidence="3">MM415A00124</strain>
        <strain evidence="2">MM415B00156</strain>
        <strain evidence="1">TM448A00198</strain>
    </source>
</reference>
<dbReference type="EMBL" id="MT143987">
    <property type="protein sequence ID" value="QJA45197.1"/>
    <property type="molecule type" value="Genomic_DNA"/>
</dbReference>
<dbReference type="EMBL" id="MT141576">
    <property type="protein sequence ID" value="QJA67776.1"/>
    <property type="molecule type" value="Genomic_DNA"/>
</dbReference>
<gene>
    <name evidence="3" type="ORF">MM415A00124_0016</name>
    <name evidence="2" type="ORF">MM415B00156_0016</name>
    <name evidence="1" type="ORF">TM448A00198_0012</name>
</gene>
<protein>
    <submittedName>
        <fullName evidence="1">Uncharacterized protein</fullName>
    </submittedName>
</protein>